<proteinExistence type="predicted"/>
<dbReference type="InterPro" id="IPR002110">
    <property type="entry name" value="Ankyrin_rpt"/>
</dbReference>
<keyword evidence="1" id="KW-0945">Host-virus interaction</keyword>
<evidence type="ECO:0000256" key="1">
    <source>
        <dbReference type="ARBA" id="ARBA00022581"/>
    </source>
</evidence>
<protein>
    <submittedName>
        <fullName evidence="3">AsIV-cont00154-ORF1</fullName>
    </submittedName>
</protein>
<organism evidence="3">
    <name type="scientific">Apophua simplicipes ichnovirus</name>
    <dbReference type="NCBI Taxonomy" id="1329648"/>
    <lineage>
        <taxon>Viruses</taxon>
        <taxon>Viruses incertae sedis</taxon>
        <taxon>Polydnaviriformidae</taxon>
        <taxon>Ichnoviriform</taxon>
    </lineage>
</organism>
<dbReference type="Gene3D" id="1.25.40.20">
    <property type="entry name" value="Ankyrin repeat-containing domain"/>
    <property type="match status" value="1"/>
</dbReference>
<dbReference type="SMART" id="SM00248">
    <property type="entry name" value="ANK"/>
    <property type="match status" value="3"/>
</dbReference>
<dbReference type="GO" id="GO:0085034">
    <property type="term" value="P:symbiont-mediated suppression of host NF-kappaB cascade"/>
    <property type="evidence" value="ECO:0007669"/>
    <property type="project" value="UniProtKB-KW"/>
</dbReference>
<evidence type="ECO:0000313" key="3">
    <source>
        <dbReference type="EMBL" id="AGQ20245.1"/>
    </source>
</evidence>
<dbReference type="SUPFAM" id="SSF48403">
    <property type="entry name" value="Ankyrin repeat"/>
    <property type="match status" value="1"/>
</dbReference>
<evidence type="ECO:0000256" key="2">
    <source>
        <dbReference type="ARBA" id="ARBA00022863"/>
    </source>
</evidence>
<dbReference type="InterPro" id="IPR036770">
    <property type="entry name" value="Ankyrin_rpt-contain_sf"/>
</dbReference>
<dbReference type="EMBL" id="KC752360">
    <property type="protein sequence ID" value="AGQ20245.1"/>
    <property type="molecule type" value="Genomic_DNA"/>
</dbReference>
<sequence length="240" mass="28122">MYFIFKIRLLRTALLPINPATVSFKMNSQYFNEFICARNPTMGNYFHDVAETGSIALLRRVEPFLTDQYRYILTLFDKRGYQCVHIAARHLDGKKAVIMIEELARLGANVYSVELITRNSLLHIAVSKKNYELAEWLCQQPNFITHVQDCEHYTAYDIASMEKDEKMMMILRQYGGDVVKPESVKKIKQLIMNRFSSSPTLKKNYYTGETQLEKYPTGNRYLVKPETEMNYLNEQRRLSI</sequence>
<keyword evidence="2" id="KW-1100">Inhibition of host NF-kappa-B by virus</keyword>
<name>S5DT55_9VIRU</name>
<accession>S5DT55</accession>
<reference evidence="3" key="1">
    <citation type="journal article" date="2013" name="J. Gen. Virol.">
        <title>Ultrastructural and genomic characterization of a second banchine polydnavirus confirms the existence of shared features within this ichnovirus lineage.</title>
        <authorList>
            <person name="Djoumad A."/>
            <person name="Stoltz D."/>
            <person name="Beliveau C."/>
            <person name="Boyle B."/>
            <person name="Kuhn L."/>
            <person name="Cusson M."/>
        </authorList>
    </citation>
    <scope>NUCLEOTIDE SEQUENCE</scope>
</reference>